<sequence length="52" mass="5702">MIVESYGFIILFSGFWPTLAVFLQKIPVLGCCLIAIEASECPCKTGIYGNIM</sequence>
<name>A0A4D6MJ51_VIGUN</name>
<accession>A0A4D6MJ51</accession>
<proteinExistence type="predicted"/>
<reference evidence="1 2" key="1">
    <citation type="submission" date="2019-04" db="EMBL/GenBank/DDBJ databases">
        <title>An improved genome assembly and genetic linkage map for asparagus bean, Vigna unguiculata ssp. sesquipedialis.</title>
        <authorList>
            <person name="Xia Q."/>
            <person name="Zhang R."/>
            <person name="Dong Y."/>
        </authorList>
    </citation>
    <scope>NUCLEOTIDE SEQUENCE [LARGE SCALE GENOMIC DNA]</scope>
    <source>
        <tissue evidence="1">Leaf</tissue>
    </source>
</reference>
<organism evidence="1 2">
    <name type="scientific">Vigna unguiculata</name>
    <name type="common">Cowpea</name>
    <dbReference type="NCBI Taxonomy" id="3917"/>
    <lineage>
        <taxon>Eukaryota</taxon>
        <taxon>Viridiplantae</taxon>
        <taxon>Streptophyta</taxon>
        <taxon>Embryophyta</taxon>
        <taxon>Tracheophyta</taxon>
        <taxon>Spermatophyta</taxon>
        <taxon>Magnoliopsida</taxon>
        <taxon>eudicotyledons</taxon>
        <taxon>Gunneridae</taxon>
        <taxon>Pentapetalae</taxon>
        <taxon>rosids</taxon>
        <taxon>fabids</taxon>
        <taxon>Fabales</taxon>
        <taxon>Fabaceae</taxon>
        <taxon>Papilionoideae</taxon>
        <taxon>50 kb inversion clade</taxon>
        <taxon>NPAAA clade</taxon>
        <taxon>indigoferoid/millettioid clade</taxon>
        <taxon>Phaseoleae</taxon>
        <taxon>Vigna</taxon>
    </lineage>
</organism>
<dbReference type="Proteomes" id="UP000501690">
    <property type="component" value="Linkage Group LG7"/>
</dbReference>
<dbReference type="AlphaFoldDB" id="A0A4D6MJ51"/>
<evidence type="ECO:0000313" key="2">
    <source>
        <dbReference type="Proteomes" id="UP000501690"/>
    </source>
</evidence>
<evidence type="ECO:0000313" key="1">
    <source>
        <dbReference type="EMBL" id="QCE01580.1"/>
    </source>
</evidence>
<protein>
    <submittedName>
        <fullName evidence="1">Uncharacterized protein</fullName>
    </submittedName>
</protein>
<dbReference type="EMBL" id="CP039351">
    <property type="protein sequence ID" value="QCE01580.1"/>
    <property type="molecule type" value="Genomic_DNA"/>
</dbReference>
<keyword evidence="2" id="KW-1185">Reference proteome</keyword>
<gene>
    <name evidence="1" type="ORF">DEO72_LG7g2879</name>
</gene>